<accession>A0ACC1NI71</accession>
<protein>
    <submittedName>
        <fullName evidence="1">Uncharacterized protein</fullName>
    </submittedName>
</protein>
<name>A0ACC1NI71_9HYPO</name>
<dbReference type="EMBL" id="JANJQO010000323">
    <property type="protein sequence ID" value="KAJ2979010.1"/>
    <property type="molecule type" value="Genomic_DNA"/>
</dbReference>
<comment type="caution">
    <text evidence="1">The sequence shown here is derived from an EMBL/GenBank/DDBJ whole genome shotgun (WGS) entry which is preliminary data.</text>
</comment>
<evidence type="ECO:0000313" key="1">
    <source>
        <dbReference type="EMBL" id="KAJ2979010.1"/>
    </source>
</evidence>
<dbReference type="Proteomes" id="UP001143910">
    <property type="component" value="Unassembled WGS sequence"/>
</dbReference>
<sequence length="893" mass="93761">MKFVYAAIAVLHVLGASSSRLPAVDITASDSTVATVQGRQASSYWYENISHQGISATAPSGYKVFRNVKDYGAKGDGVTDDTAAINAAMNDVVYFPSGTYILSSSITDQYNTAIIGNPNDPPVLKAASSFSSFGLIDGDVYYTANLNWVATNVFYRQVKNFIIDTTDVPASRKLKALHWPTAQATSLQNVVFNLNAQPGTQHVGIYCESGSGGFMTDLTFNGGLIGAQLGSQQFTTRNLVFNNCGTAIFQFWNWVWLYQGVSINNCQVGFDFSNGGSAKQSVSSATVIDSSITNTPVGILTAYNSPSSAPPTAGSLIMENVAVNNVSAIVQLKGGSAVLAGTSGSTTIAAWGQGHQYSPAGPTSFQGSFPANTRPASLVVSNGSYYTRSKPQYANLPVSSFSSVRSAGATGNGVTDDTTSLQSIINSATAAGHVVFFDAGTYLVTKTLLIPPGAKLIGEGLASIIQSSGAFFNDVKNPQPVVRVGTAGSTGQVEWSDMIISTKGTQAGATLIEWNLATSGATPSGMWDVHARVGGFIGSNLQLADCGVNPNSTVVNSNCISAYMLMHITPSASGLYMENTWLWTADHDIDDPKNTDITIYTGRGLLVESTSGTLWLVGTAVEHNVLYQYQFANTQNIFMGAIQIETPYYQPNPPAPAPFTPIPALNDPTFESCTGQTAHCYDAWGVRIVNSQNLLVYSAGLYSFFINNEASCTKLTGADTCQANMVDLEGTIKNVNVYNLGTIGAANMVSEAGASLALSTDNNNTFPEVIALFQLASGAGTDGSGQWNFRGCYIDNTSHRALAHVTAVPGGSSAMTVEACQTACKGLGYTLAGLEFGTQCYCDNALKSGGALASSGSQCNMKCKGNSTETCGGSNRLCLYSYGYGNATSIPIA</sequence>
<keyword evidence="2" id="KW-1185">Reference proteome</keyword>
<reference evidence="1" key="1">
    <citation type="submission" date="2022-08" db="EMBL/GenBank/DDBJ databases">
        <title>Genome Sequence of Lecanicillium fungicola.</title>
        <authorList>
            <person name="Buettner E."/>
        </authorList>
    </citation>
    <scope>NUCLEOTIDE SEQUENCE</scope>
    <source>
        <strain evidence="1">Babe33</strain>
    </source>
</reference>
<proteinExistence type="predicted"/>
<organism evidence="1 2">
    <name type="scientific">Zarea fungicola</name>
    <dbReference type="NCBI Taxonomy" id="93591"/>
    <lineage>
        <taxon>Eukaryota</taxon>
        <taxon>Fungi</taxon>
        <taxon>Dikarya</taxon>
        <taxon>Ascomycota</taxon>
        <taxon>Pezizomycotina</taxon>
        <taxon>Sordariomycetes</taxon>
        <taxon>Hypocreomycetidae</taxon>
        <taxon>Hypocreales</taxon>
        <taxon>Cordycipitaceae</taxon>
        <taxon>Zarea</taxon>
    </lineage>
</organism>
<gene>
    <name evidence="1" type="ORF">NQ176_g3504</name>
</gene>
<evidence type="ECO:0000313" key="2">
    <source>
        <dbReference type="Proteomes" id="UP001143910"/>
    </source>
</evidence>